<evidence type="ECO:0000313" key="2">
    <source>
        <dbReference type="Proteomes" id="UP000024635"/>
    </source>
</evidence>
<protein>
    <submittedName>
        <fullName evidence="1">Uncharacterized protein</fullName>
    </submittedName>
</protein>
<sequence length="131" mass="15267">MNNSSALQFISRFGFIFVRQIFDNGFPEPGRYSAVGIPMSSLVTKSLIGAGPRPRYRGHLYQNQNFTAYFNRNCESIGNYMLFMQYAYMNWTASTLPSPELELYKVSRRRWFNHLRFHSYVLRDSAPATIT</sequence>
<evidence type="ECO:0000313" key="1">
    <source>
        <dbReference type="EMBL" id="EYC20329.1"/>
    </source>
</evidence>
<organism evidence="1 2">
    <name type="scientific">Ancylostoma ceylanicum</name>
    <dbReference type="NCBI Taxonomy" id="53326"/>
    <lineage>
        <taxon>Eukaryota</taxon>
        <taxon>Metazoa</taxon>
        <taxon>Ecdysozoa</taxon>
        <taxon>Nematoda</taxon>
        <taxon>Chromadorea</taxon>
        <taxon>Rhabditida</taxon>
        <taxon>Rhabditina</taxon>
        <taxon>Rhabditomorpha</taxon>
        <taxon>Strongyloidea</taxon>
        <taxon>Ancylostomatidae</taxon>
        <taxon>Ancylostomatinae</taxon>
        <taxon>Ancylostoma</taxon>
    </lineage>
</organism>
<keyword evidence="2" id="KW-1185">Reference proteome</keyword>
<gene>
    <name evidence="1" type="primary">Acey_s0022.g573</name>
    <name evidence="1" type="ORF">Y032_0022g573</name>
</gene>
<comment type="caution">
    <text evidence="1">The sequence shown here is derived from an EMBL/GenBank/DDBJ whole genome shotgun (WGS) entry which is preliminary data.</text>
</comment>
<dbReference type="Proteomes" id="UP000024635">
    <property type="component" value="Unassembled WGS sequence"/>
</dbReference>
<reference evidence="2" key="1">
    <citation type="journal article" date="2015" name="Nat. Genet.">
        <title>The genome and transcriptome of the zoonotic hookworm Ancylostoma ceylanicum identify infection-specific gene families.</title>
        <authorList>
            <person name="Schwarz E.M."/>
            <person name="Hu Y."/>
            <person name="Antoshechkin I."/>
            <person name="Miller M.M."/>
            <person name="Sternberg P.W."/>
            <person name="Aroian R.V."/>
        </authorList>
    </citation>
    <scope>NUCLEOTIDE SEQUENCE</scope>
    <source>
        <strain evidence="2">HY135</strain>
    </source>
</reference>
<dbReference type="AlphaFoldDB" id="A0A016UY22"/>
<accession>A0A016UY22</accession>
<dbReference type="EMBL" id="JARK01001358">
    <property type="protein sequence ID" value="EYC20329.1"/>
    <property type="molecule type" value="Genomic_DNA"/>
</dbReference>
<dbReference type="OrthoDB" id="5837315at2759"/>
<proteinExistence type="predicted"/>
<name>A0A016UY22_9BILA</name>